<keyword evidence="2" id="KW-1185">Reference proteome</keyword>
<evidence type="ECO:0000313" key="2">
    <source>
        <dbReference type="Proteomes" id="UP001275440"/>
    </source>
</evidence>
<organism evidence="1 2">
    <name type="scientific">Rhodococcus zopfii</name>
    <dbReference type="NCBI Taxonomy" id="43772"/>
    <lineage>
        <taxon>Bacteria</taxon>
        <taxon>Bacillati</taxon>
        <taxon>Actinomycetota</taxon>
        <taxon>Actinomycetes</taxon>
        <taxon>Mycobacteriales</taxon>
        <taxon>Nocardiaceae</taxon>
        <taxon>Rhodococcus</taxon>
    </lineage>
</organism>
<evidence type="ECO:0000313" key="1">
    <source>
        <dbReference type="EMBL" id="MDV2477178.1"/>
    </source>
</evidence>
<dbReference type="Proteomes" id="UP001275440">
    <property type="component" value="Unassembled WGS sequence"/>
</dbReference>
<accession>A0ABU3WT60</accession>
<sequence>MPWLRTGDNVATNPRLLRVYDDPDASTSLVIEAFGFLVLCASLAAAHTTDYVVSWAPPVSSPATKHHASSTSACAPD</sequence>
<gene>
    <name evidence="1" type="ORF">F8M49_20885</name>
</gene>
<comment type="caution">
    <text evidence="1">The sequence shown here is derived from an EMBL/GenBank/DDBJ whole genome shotgun (WGS) entry which is preliminary data.</text>
</comment>
<reference evidence="1 2" key="1">
    <citation type="submission" date="2019-10" db="EMBL/GenBank/DDBJ databases">
        <title>Draft Genome Assembly of Rhodococcus zopfii DSM44189.</title>
        <authorList>
            <person name="Sutton J.M."/>
            <person name="Akob D.M."/>
            <person name="Bushman T.J."/>
        </authorList>
    </citation>
    <scope>NUCLEOTIDE SEQUENCE [LARGE SCALE GENOMIC DNA]</scope>
    <source>
        <strain evidence="1 2">DSM 44189</strain>
    </source>
</reference>
<proteinExistence type="predicted"/>
<dbReference type="EMBL" id="WBMO01000001">
    <property type="protein sequence ID" value="MDV2477178.1"/>
    <property type="molecule type" value="Genomic_DNA"/>
</dbReference>
<name>A0ABU3WT60_9NOCA</name>
<protein>
    <submittedName>
        <fullName evidence="1">Uncharacterized protein</fullName>
    </submittedName>
</protein>